<dbReference type="OrthoDB" id="3217196at2759"/>
<organism evidence="2 3">
    <name type="scientific">Sanghuangporus baumii</name>
    <name type="common">Phellinus baumii</name>
    <dbReference type="NCBI Taxonomy" id="108892"/>
    <lineage>
        <taxon>Eukaryota</taxon>
        <taxon>Fungi</taxon>
        <taxon>Dikarya</taxon>
        <taxon>Basidiomycota</taxon>
        <taxon>Agaricomycotina</taxon>
        <taxon>Agaricomycetes</taxon>
        <taxon>Hymenochaetales</taxon>
        <taxon>Hymenochaetaceae</taxon>
        <taxon>Sanghuangporus</taxon>
    </lineage>
</organism>
<evidence type="ECO:0000313" key="3">
    <source>
        <dbReference type="Proteomes" id="UP000757232"/>
    </source>
</evidence>
<evidence type="ECO:0000313" key="2">
    <source>
        <dbReference type="EMBL" id="OCB88365.1"/>
    </source>
</evidence>
<dbReference type="AlphaFoldDB" id="A0A9Q5N555"/>
<dbReference type="Gene3D" id="1.25.40.10">
    <property type="entry name" value="Tetratricopeptide repeat domain"/>
    <property type="match status" value="2"/>
</dbReference>
<dbReference type="EMBL" id="LNZH02000180">
    <property type="protein sequence ID" value="OCB88365.1"/>
    <property type="molecule type" value="Genomic_DNA"/>
</dbReference>
<feature type="compositionally biased region" description="Polar residues" evidence="1">
    <location>
        <begin position="27"/>
        <end position="43"/>
    </location>
</feature>
<accession>A0A9Q5N555</accession>
<dbReference type="SUPFAM" id="SSF48452">
    <property type="entry name" value="TPR-like"/>
    <property type="match status" value="1"/>
</dbReference>
<name>A0A9Q5N555_SANBA</name>
<feature type="region of interest" description="Disordered" evidence="1">
    <location>
        <begin position="1"/>
        <end position="48"/>
    </location>
</feature>
<evidence type="ECO:0000256" key="1">
    <source>
        <dbReference type="SAM" id="MobiDB-lite"/>
    </source>
</evidence>
<protein>
    <submittedName>
        <fullName evidence="2">Uncharacterized protein</fullName>
    </submittedName>
</protein>
<sequence length="360" mass="40703">MLKSKSASSPHPEFTSSSPPPSPLVFDQSSNSAGTFSPSCASNRTEHNKDTLDGSTYVPLLASTTYYAPTFVHIDQACRVPNDVLYEFKRGADTLVNAPADQSRSSGRFYDAIFFQQAALDRCPNDHPDRSAILHSLACILYKRHELWRDVDELEREIVLDRAALKLRPEGHAYRSSSLGNLSTSLRTRYEHYGKMKDLEEAVSGTLKTRFEHDGRMEDLEEAISMERTLLEHRPEGHPHHSSSLDNLAKYLYVRYEVDGNVLDLAESIPWATIARSHDHNPLMEAHKSAMSLLQRALTINPSLSEQHDFLRRHNRYQSLALELASHFIDKGGITQAIEFLEQGRALLRNLEVYAHSPSY</sequence>
<gene>
    <name evidence="2" type="ORF">A7U60_g4567</name>
</gene>
<dbReference type="InterPro" id="IPR011990">
    <property type="entry name" value="TPR-like_helical_dom_sf"/>
</dbReference>
<proteinExistence type="predicted"/>
<reference evidence="2" key="1">
    <citation type="submission" date="2016-06" db="EMBL/GenBank/DDBJ databases">
        <title>Draft Genome sequence of the fungus Inonotus baumii.</title>
        <authorList>
            <person name="Zhu H."/>
            <person name="Lin W."/>
        </authorList>
    </citation>
    <scope>NUCLEOTIDE SEQUENCE</scope>
    <source>
        <strain evidence="2">821</strain>
    </source>
</reference>
<keyword evidence="3" id="KW-1185">Reference proteome</keyword>
<comment type="caution">
    <text evidence="2">The sequence shown here is derived from an EMBL/GenBank/DDBJ whole genome shotgun (WGS) entry which is preliminary data.</text>
</comment>
<feature type="compositionally biased region" description="Low complexity" evidence="1">
    <location>
        <begin position="1"/>
        <end position="17"/>
    </location>
</feature>
<dbReference type="Proteomes" id="UP000757232">
    <property type="component" value="Unassembled WGS sequence"/>
</dbReference>